<dbReference type="InterPro" id="IPR050469">
    <property type="entry name" value="Diguanylate_Cyclase"/>
</dbReference>
<dbReference type="PANTHER" id="PTHR45138:SF9">
    <property type="entry name" value="DIGUANYLATE CYCLASE DGCM-RELATED"/>
    <property type="match status" value="1"/>
</dbReference>
<dbReference type="PROSITE" id="PS50887">
    <property type="entry name" value="GGDEF"/>
    <property type="match status" value="1"/>
</dbReference>
<dbReference type="KEGG" id="mpad:KEF85_06620"/>
<dbReference type="SMART" id="SM00267">
    <property type="entry name" value="GGDEF"/>
    <property type="match status" value="1"/>
</dbReference>
<evidence type="ECO:0000256" key="2">
    <source>
        <dbReference type="ARBA" id="ARBA00012528"/>
    </source>
</evidence>
<organism evidence="5 6">
    <name type="scientific">Methylomonas paludis</name>
    <dbReference type="NCBI Taxonomy" id="1173101"/>
    <lineage>
        <taxon>Bacteria</taxon>
        <taxon>Pseudomonadati</taxon>
        <taxon>Pseudomonadota</taxon>
        <taxon>Gammaproteobacteria</taxon>
        <taxon>Methylococcales</taxon>
        <taxon>Methylococcaceae</taxon>
        <taxon>Methylomonas</taxon>
    </lineage>
</organism>
<dbReference type="CDD" id="cd01949">
    <property type="entry name" value="GGDEF"/>
    <property type="match status" value="1"/>
</dbReference>
<protein>
    <recommendedName>
        <fullName evidence="2">diguanylate cyclase</fullName>
        <ecNumber evidence="2">2.7.7.65</ecNumber>
    </recommendedName>
</protein>
<comment type="catalytic activity">
    <reaction evidence="3">
        <text>2 GTP = 3',3'-c-di-GMP + 2 diphosphate</text>
        <dbReference type="Rhea" id="RHEA:24898"/>
        <dbReference type="ChEBI" id="CHEBI:33019"/>
        <dbReference type="ChEBI" id="CHEBI:37565"/>
        <dbReference type="ChEBI" id="CHEBI:58805"/>
        <dbReference type="EC" id="2.7.7.65"/>
    </reaction>
</comment>
<sequence>MIDKTTELIVVSNKNLQSAANVDFYHHDISSALQTTLEFEELIAIFCTKIQQMIPHKGIEYHNPEFDLNFKRGVSAAYSCRYALKVEDQQLGELILMREHSFSGKELQILARLLCCLIYPLRNATLFHQALKMAYTDTLTKTSNRAAFYDCLQREIKRVKRSVQPLSLVFVDLDDFKAINDTYGHECGDMVLAAVANWLTVSVRGSDAVFRYGGEEFVVILCDTDADGARVIAERIRKDIAAHTMAYDRHLLSITASVGVSTLMAQEHADSLVKRADAAMYRAKKLGRNQVCVG</sequence>
<dbReference type="EMBL" id="CP073754">
    <property type="protein sequence ID" value="QWF72116.1"/>
    <property type="molecule type" value="Genomic_DNA"/>
</dbReference>
<name>A0A975MRC5_9GAMM</name>
<dbReference type="InterPro" id="IPR000160">
    <property type="entry name" value="GGDEF_dom"/>
</dbReference>
<dbReference type="Gene3D" id="3.30.70.270">
    <property type="match status" value="1"/>
</dbReference>
<evidence type="ECO:0000313" key="5">
    <source>
        <dbReference type="EMBL" id="QWF72116.1"/>
    </source>
</evidence>
<evidence type="ECO:0000256" key="3">
    <source>
        <dbReference type="ARBA" id="ARBA00034247"/>
    </source>
</evidence>
<keyword evidence="6" id="KW-1185">Reference proteome</keyword>
<gene>
    <name evidence="5" type="ORF">KEF85_06620</name>
</gene>
<feature type="domain" description="GGDEF" evidence="4">
    <location>
        <begin position="164"/>
        <end position="294"/>
    </location>
</feature>
<proteinExistence type="predicted"/>
<reference evidence="5" key="1">
    <citation type="submission" date="2021-04" db="EMBL/GenBank/DDBJ databases">
        <title>Draft genome sequence data of methanotrophic Methylovulum sp. strain S1L and Methylomonas sp. strain S2AM isolated from boreal lake water columns.</title>
        <authorList>
            <person name="Rissanen A.J."/>
            <person name="Mangayil R."/>
            <person name="Svenning M.M."/>
            <person name="Khanongnuch R."/>
        </authorList>
    </citation>
    <scope>NUCLEOTIDE SEQUENCE</scope>
    <source>
        <strain evidence="5">S2AM</strain>
    </source>
</reference>
<dbReference type="PANTHER" id="PTHR45138">
    <property type="entry name" value="REGULATORY COMPONENTS OF SENSORY TRANSDUCTION SYSTEM"/>
    <property type="match status" value="1"/>
</dbReference>
<comment type="cofactor">
    <cofactor evidence="1">
        <name>Mg(2+)</name>
        <dbReference type="ChEBI" id="CHEBI:18420"/>
    </cofactor>
</comment>
<dbReference type="RefSeq" id="WP_215584289.1">
    <property type="nucleotide sequence ID" value="NZ_CP073754.1"/>
</dbReference>
<dbReference type="NCBIfam" id="TIGR00254">
    <property type="entry name" value="GGDEF"/>
    <property type="match status" value="1"/>
</dbReference>
<accession>A0A975MRC5</accession>
<evidence type="ECO:0000256" key="1">
    <source>
        <dbReference type="ARBA" id="ARBA00001946"/>
    </source>
</evidence>
<dbReference type="GO" id="GO:0052621">
    <property type="term" value="F:diguanylate cyclase activity"/>
    <property type="evidence" value="ECO:0007669"/>
    <property type="project" value="UniProtKB-EC"/>
</dbReference>
<dbReference type="AlphaFoldDB" id="A0A975MRC5"/>
<evidence type="ECO:0000259" key="4">
    <source>
        <dbReference type="PROSITE" id="PS50887"/>
    </source>
</evidence>
<dbReference type="InterPro" id="IPR043128">
    <property type="entry name" value="Rev_trsase/Diguanyl_cyclase"/>
</dbReference>
<evidence type="ECO:0000313" key="6">
    <source>
        <dbReference type="Proteomes" id="UP000676649"/>
    </source>
</evidence>
<dbReference type="Pfam" id="PF00990">
    <property type="entry name" value="GGDEF"/>
    <property type="match status" value="1"/>
</dbReference>
<dbReference type="InterPro" id="IPR029787">
    <property type="entry name" value="Nucleotide_cyclase"/>
</dbReference>
<dbReference type="SUPFAM" id="SSF55073">
    <property type="entry name" value="Nucleotide cyclase"/>
    <property type="match status" value="1"/>
</dbReference>
<dbReference type="FunFam" id="3.30.70.270:FF:000001">
    <property type="entry name" value="Diguanylate cyclase domain protein"/>
    <property type="match status" value="1"/>
</dbReference>
<dbReference type="EC" id="2.7.7.65" evidence="2"/>
<dbReference type="Proteomes" id="UP000676649">
    <property type="component" value="Chromosome"/>
</dbReference>